<proteinExistence type="predicted"/>
<feature type="region of interest" description="Disordered" evidence="1">
    <location>
        <begin position="1"/>
        <end position="39"/>
    </location>
</feature>
<organism evidence="2">
    <name type="scientific">Chromera velia CCMP2878</name>
    <dbReference type="NCBI Taxonomy" id="1169474"/>
    <lineage>
        <taxon>Eukaryota</taxon>
        <taxon>Sar</taxon>
        <taxon>Alveolata</taxon>
        <taxon>Colpodellida</taxon>
        <taxon>Chromeraceae</taxon>
        <taxon>Chromera</taxon>
    </lineage>
</organism>
<dbReference type="VEuPathDB" id="CryptoDB:Cvel_14141"/>
<dbReference type="EMBL" id="CDMZ01005949">
    <property type="protein sequence ID" value="CEM56169.1"/>
    <property type="molecule type" value="Genomic_DNA"/>
</dbReference>
<reference evidence="2" key="1">
    <citation type="submission" date="2014-11" db="EMBL/GenBank/DDBJ databases">
        <authorList>
            <person name="Otto D Thomas"/>
            <person name="Naeem Raeece"/>
        </authorList>
    </citation>
    <scope>NUCLEOTIDE SEQUENCE</scope>
</reference>
<gene>
    <name evidence="2" type="ORF">Cvel_14141</name>
</gene>
<name>A0A0G4IFX5_9ALVE</name>
<accession>A0A0G4IFX5</accession>
<sequence length="126" mass="13421">MPCSPWQESRDTEAPARDVFGMPPTSPPFPGMSTERGPNFTLLLDNPLSGVPTVTATAAAAETPDVAVRGENDDMRMEGVRCACLGSRRTTGREGKAPVCSHSVGGEEEFWAPREELGDLSDAVKT</sequence>
<evidence type="ECO:0000313" key="2">
    <source>
        <dbReference type="EMBL" id="CEM56169.1"/>
    </source>
</evidence>
<dbReference type="AlphaFoldDB" id="A0A0G4IFX5"/>
<protein>
    <submittedName>
        <fullName evidence="2">Uncharacterized protein</fullName>
    </submittedName>
</protein>
<evidence type="ECO:0000256" key="1">
    <source>
        <dbReference type="SAM" id="MobiDB-lite"/>
    </source>
</evidence>